<keyword evidence="5 13" id="KW-0328">Glycosyltransferase</keyword>
<dbReference type="EMBL" id="OY731400">
    <property type="protein sequence ID" value="CAJ1940752.1"/>
    <property type="molecule type" value="Genomic_DNA"/>
</dbReference>
<keyword evidence="11" id="KW-0472">Membrane</keyword>
<comment type="cofactor">
    <cofactor evidence="1 13">
        <name>Mn(2+)</name>
        <dbReference type="ChEBI" id="CHEBI:29035"/>
    </cofactor>
</comment>
<dbReference type="AlphaFoldDB" id="A0AA86S3A4"/>
<evidence type="ECO:0000313" key="15">
    <source>
        <dbReference type="Proteomes" id="UP001189624"/>
    </source>
</evidence>
<dbReference type="Proteomes" id="UP001189624">
    <property type="component" value="Chromosome 3"/>
</dbReference>
<evidence type="ECO:0000313" key="14">
    <source>
        <dbReference type="EMBL" id="CAJ1940752.1"/>
    </source>
</evidence>
<dbReference type="Pfam" id="PF01762">
    <property type="entry name" value="Galactosyl_T"/>
    <property type="match status" value="1"/>
</dbReference>
<keyword evidence="12 13" id="KW-0464">Manganese</keyword>
<keyword evidence="9" id="KW-1133">Transmembrane helix</keyword>
<dbReference type="GO" id="GO:0008378">
    <property type="term" value="F:galactosyltransferase activity"/>
    <property type="evidence" value="ECO:0007669"/>
    <property type="project" value="TreeGrafter"/>
</dbReference>
<dbReference type="PANTHER" id="PTHR11214:SF3">
    <property type="entry name" value="BETA-1,3-GALACTOSYLTRANSFERASE 6"/>
    <property type="match status" value="1"/>
</dbReference>
<dbReference type="Gene3D" id="3.90.550.50">
    <property type="match status" value="1"/>
</dbReference>
<evidence type="ECO:0000256" key="3">
    <source>
        <dbReference type="ARBA" id="ARBA00004922"/>
    </source>
</evidence>
<evidence type="ECO:0000256" key="12">
    <source>
        <dbReference type="ARBA" id="ARBA00023211"/>
    </source>
</evidence>
<evidence type="ECO:0000256" key="5">
    <source>
        <dbReference type="ARBA" id="ARBA00022676"/>
    </source>
</evidence>
<evidence type="ECO:0000256" key="7">
    <source>
        <dbReference type="ARBA" id="ARBA00022692"/>
    </source>
</evidence>
<sequence length="154" mass="17964">MKTDDDAFVRIDEVLSSLKEKPSKGLLYGLISSKSSPQRDEGSKWYISEEEWPHDTYPPWAHGPGYVISRDIAKFIVNGHQERKLKLFKLEDVAMGIWIEQFANGGKEMRYMNDERFYNAGCESNYVLAHYQSPRMVLCLWEKLQKEHQPVCCE</sequence>
<dbReference type="InterPro" id="IPR002659">
    <property type="entry name" value="Glyco_trans_31"/>
</dbReference>
<keyword evidence="10 13" id="KW-0333">Golgi apparatus</keyword>
<evidence type="ECO:0000256" key="8">
    <source>
        <dbReference type="ARBA" id="ARBA00022968"/>
    </source>
</evidence>
<keyword evidence="15" id="KW-1185">Reference proteome</keyword>
<proteinExistence type="inferred from homology"/>
<evidence type="ECO:0000256" key="2">
    <source>
        <dbReference type="ARBA" id="ARBA00004323"/>
    </source>
</evidence>
<evidence type="ECO:0000256" key="6">
    <source>
        <dbReference type="ARBA" id="ARBA00022679"/>
    </source>
</evidence>
<keyword evidence="6" id="KW-0808">Transferase</keyword>
<evidence type="ECO:0000256" key="13">
    <source>
        <dbReference type="RuleBase" id="RU363063"/>
    </source>
</evidence>
<protein>
    <recommendedName>
        <fullName evidence="13">Hexosyltransferase</fullName>
        <ecNumber evidence="13">2.4.1.-</ecNumber>
    </recommendedName>
</protein>
<keyword evidence="8" id="KW-0735">Signal-anchor</keyword>
<evidence type="ECO:0000256" key="1">
    <source>
        <dbReference type="ARBA" id="ARBA00001936"/>
    </source>
</evidence>
<evidence type="ECO:0000256" key="10">
    <source>
        <dbReference type="ARBA" id="ARBA00023034"/>
    </source>
</evidence>
<organism evidence="14 15">
    <name type="scientific">Sphenostylis stenocarpa</name>
    <dbReference type="NCBI Taxonomy" id="92480"/>
    <lineage>
        <taxon>Eukaryota</taxon>
        <taxon>Viridiplantae</taxon>
        <taxon>Streptophyta</taxon>
        <taxon>Embryophyta</taxon>
        <taxon>Tracheophyta</taxon>
        <taxon>Spermatophyta</taxon>
        <taxon>Magnoliopsida</taxon>
        <taxon>eudicotyledons</taxon>
        <taxon>Gunneridae</taxon>
        <taxon>Pentapetalae</taxon>
        <taxon>rosids</taxon>
        <taxon>fabids</taxon>
        <taxon>Fabales</taxon>
        <taxon>Fabaceae</taxon>
        <taxon>Papilionoideae</taxon>
        <taxon>50 kb inversion clade</taxon>
        <taxon>NPAAA clade</taxon>
        <taxon>indigoferoid/millettioid clade</taxon>
        <taxon>Phaseoleae</taxon>
        <taxon>Sphenostylis</taxon>
    </lineage>
</organism>
<dbReference type="EC" id="2.4.1.-" evidence="13"/>
<gene>
    <name evidence="14" type="ORF">AYBTSS11_LOCUS9886</name>
</gene>
<dbReference type="GO" id="GO:0000139">
    <property type="term" value="C:Golgi membrane"/>
    <property type="evidence" value="ECO:0007669"/>
    <property type="project" value="UniProtKB-SubCell"/>
</dbReference>
<evidence type="ECO:0000256" key="4">
    <source>
        <dbReference type="ARBA" id="ARBA00008661"/>
    </source>
</evidence>
<accession>A0AA86S3A4</accession>
<comment type="subcellular location">
    <subcellularLocation>
        <location evidence="2 13">Golgi apparatus membrane</location>
        <topology evidence="2 13">Single-pass type II membrane protein</topology>
    </subcellularLocation>
</comment>
<keyword evidence="7" id="KW-0812">Transmembrane</keyword>
<evidence type="ECO:0000256" key="11">
    <source>
        <dbReference type="ARBA" id="ARBA00023136"/>
    </source>
</evidence>
<comment type="similarity">
    <text evidence="4 13">Belongs to the glycosyltransferase 31 family.</text>
</comment>
<dbReference type="Gramene" id="rna-AYBTSS11_LOCUS9886">
    <property type="protein sequence ID" value="CAJ1940752.1"/>
    <property type="gene ID" value="gene-AYBTSS11_LOCUS9886"/>
</dbReference>
<name>A0AA86S3A4_9FABA</name>
<reference evidence="14" key="1">
    <citation type="submission" date="2023-10" db="EMBL/GenBank/DDBJ databases">
        <authorList>
            <person name="Domelevo Entfellner J.-B."/>
        </authorList>
    </citation>
    <scope>NUCLEOTIDE SEQUENCE</scope>
</reference>
<dbReference type="PANTHER" id="PTHR11214">
    <property type="entry name" value="BETA-1,3-N-ACETYLGLUCOSAMINYLTRANSFERASE"/>
    <property type="match status" value="1"/>
</dbReference>
<evidence type="ECO:0000256" key="9">
    <source>
        <dbReference type="ARBA" id="ARBA00022989"/>
    </source>
</evidence>
<comment type="pathway">
    <text evidence="3">Protein modification; protein glycosylation.</text>
</comment>